<organism evidence="7 8">
    <name type="scientific">Thermoactinomyces daqus</name>
    <dbReference type="NCBI Taxonomy" id="1329516"/>
    <lineage>
        <taxon>Bacteria</taxon>
        <taxon>Bacillati</taxon>
        <taxon>Bacillota</taxon>
        <taxon>Bacilli</taxon>
        <taxon>Bacillales</taxon>
        <taxon>Thermoactinomycetaceae</taxon>
        <taxon>Thermoactinomyces</taxon>
    </lineage>
</organism>
<gene>
    <name evidence="7" type="ORF">H1164_08770</name>
</gene>
<feature type="domain" description="PDZ" evidence="6">
    <location>
        <begin position="90"/>
        <end position="158"/>
    </location>
</feature>
<dbReference type="SUPFAM" id="SSF47090">
    <property type="entry name" value="PGBD-like"/>
    <property type="match status" value="1"/>
</dbReference>
<dbReference type="Gene3D" id="3.90.226.10">
    <property type="entry name" value="2-enoyl-CoA Hydratase, Chain A, domain 1"/>
    <property type="match status" value="1"/>
</dbReference>
<dbReference type="InterPro" id="IPR002477">
    <property type="entry name" value="Peptidoglycan-bd-like"/>
</dbReference>
<dbReference type="Pfam" id="PF17820">
    <property type="entry name" value="PDZ_6"/>
    <property type="match status" value="1"/>
</dbReference>
<dbReference type="OrthoDB" id="9812068at2"/>
<keyword evidence="3 5" id="KW-0378">Hydrolase</keyword>
<dbReference type="Proteomes" id="UP000530514">
    <property type="component" value="Unassembled WGS sequence"/>
</dbReference>
<name>A0A7W1XAI1_9BACL</name>
<sequence>MIFSSLGTVLVVGDGGLLDQWKAGALFSSDLARQEAAFDAHSDKLKQAFAFIKANYVHNVSDQKLIDGAISGMVNSLGDPFSTYMSPDQASQFQEDLKSKFTGIGAEVTMKNGRLTIVSPIKGSPAEKAGLRPEDQVIKVNGQSLEGMDINEAVGKIRGPKGTKAVLDIMRPGVHDLIHITVVRDEIAMETVEGKILQDRIGRITINQFSEDTAKEFHKTLAGLEKQGMKGLIIDVRGNPGGILPVVLDILDELVPHHSVVLMTEDRNGNKTKFTSKLDQPKPYPIAVLIDGGSASASEILAAGLKESAGATLIGERSYGKGTVQTTQDFKDGSNIKMTIAKWLTPKGNWIDQHGGSKGIQPDVPVSLPDYAQAIPPQPSKPLKRDDNSGDVKNMQMILDALGYNPGRQDGYFDGRTEQAVREFQETKNLPVTGQFDRKTADQLRSAFIDFLQDPKNDVPLQVAIEWMKKK</sequence>
<dbReference type="InterPro" id="IPR041489">
    <property type="entry name" value="PDZ_6"/>
</dbReference>
<dbReference type="GO" id="GO:0030288">
    <property type="term" value="C:outer membrane-bounded periplasmic space"/>
    <property type="evidence" value="ECO:0007669"/>
    <property type="project" value="TreeGrafter"/>
</dbReference>
<dbReference type="InterPro" id="IPR036034">
    <property type="entry name" value="PDZ_sf"/>
</dbReference>
<evidence type="ECO:0000256" key="4">
    <source>
        <dbReference type="ARBA" id="ARBA00022825"/>
    </source>
</evidence>
<keyword evidence="4 5" id="KW-0720">Serine protease</keyword>
<dbReference type="Gene3D" id="2.30.42.10">
    <property type="match status" value="1"/>
</dbReference>
<dbReference type="InterPro" id="IPR005151">
    <property type="entry name" value="Tail-specific_protease"/>
</dbReference>
<dbReference type="SMART" id="SM00228">
    <property type="entry name" value="PDZ"/>
    <property type="match status" value="1"/>
</dbReference>
<dbReference type="InterPro" id="IPR055210">
    <property type="entry name" value="CtpA/B_N"/>
</dbReference>
<dbReference type="GO" id="GO:0007165">
    <property type="term" value="P:signal transduction"/>
    <property type="evidence" value="ECO:0007669"/>
    <property type="project" value="TreeGrafter"/>
</dbReference>
<dbReference type="CDD" id="cd07560">
    <property type="entry name" value="Peptidase_S41_CPP"/>
    <property type="match status" value="1"/>
</dbReference>
<dbReference type="SUPFAM" id="SSF52096">
    <property type="entry name" value="ClpP/crotonase"/>
    <property type="match status" value="1"/>
</dbReference>
<dbReference type="InterPro" id="IPR029045">
    <property type="entry name" value="ClpP/crotonase-like_dom_sf"/>
</dbReference>
<keyword evidence="2 5" id="KW-0645">Protease</keyword>
<evidence type="ECO:0000313" key="8">
    <source>
        <dbReference type="Proteomes" id="UP000530514"/>
    </source>
</evidence>
<dbReference type="FunFam" id="2.30.42.10:FF:000063">
    <property type="entry name" value="Peptidase, S41 family"/>
    <property type="match status" value="1"/>
</dbReference>
<proteinExistence type="inferred from homology"/>
<dbReference type="GO" id="GO:0006508">
    <property type="term" value="P:proteolysis"/>
    <property type="evidence" value="ECO:0007669"/>
    <property type="project" value="UniProtKB-KW"/>
</dbReference>
<dbReference type="GO" id="GO:0004175">
    <property type="term" value="F:endopeptidase activity"/>
    <property type="evidence" value="ECO:0007669"/>
    <property type="project" value="TreeGrafter"/>
</dbReference>
<dbReference type="PROSITE" id="PS50106">
    <property type="entry name" value="PDZ"/>
    <property type="match status" value="1"/>
</dbReference>
<dbReference type="InterPro" id="IPR036365">
    <property type="entry name" value="PGBD-like_sf"/>
</dbReference>
<evidence type="ECO:0000256" key="1">
    <source>
        <dbReference type="ARBA" id="ARBA00009179"/>
    </source>
</evidence>
<evidence type="ECO:0000259" key="6">
    <source>
        <dbReference type="PROSITE" id="PS50106"/>
    </source>
</evidence>
<dbReference type="CDD" id="cd06782">
    <property type="entry name" value="cpPDZ_CPP-like"/>
    <property type="match status" value="1"/>
</dbReference>
<evidence type="ECO:0000256" key="5">
    <source>
        <dbReference type="RuleBase" id="RU004404"/>
    </source>
</evidence>
<comment type="similarity">
    <text evidence="1 5">Belongs to the peptidase S41A family.</text>
</comment>
<reference evidence="7 8" key="1">
    <citation type="submission" date="2020-07" db="EMBL/GenBank/DDBJ databases">
        <authorList>
            <person name="Feng H."/>
        </authorList>
    </citation>
    <scope>NUCLEOTIDE SEQUENCE [LARGE SCALE GENOMIC DNA]</scope>
    <source>
        <strain evidence="8">s-11</strain>
    </source>
</reference>
<dbReference type="InterPro" id="IPR001478">
    <property type="entry name" value="PDZ"/>
</dbReference>
<dbReference type="AlphaFoldDB" id="A0A7W1XAI1"/>
<dbReference type="EMBL" id="JACEIP010000011">
    <property type="protein sequence ID" value="MBA4542994.1"/>
    <property type="molecule type" value="Genomic_DNA"/>
</dbReference>
<dbReference type="SMART" id="SM00245">
    <property type="entry name" value="TSPc"/>
    <property type="match status" value="1"/>
</dbReference>
<dbReference type="Pfam" id="PF22694">
    <property type="entry name" value="CtpB_N-like"/>
    <property type="match status" value="1"/>
</dbReference>
<protein>
    <submittedName>
        <fullName evidence="7">S41 family peptidase</fullName>
    </submittedName>
</protein>
<dbReference type="GO" id="GO:0008236">
    <property type="term" value="F:serine-type peptidase activity"/>
    <property type="evidence" value="ECO:0007669"/>
    <property type="project" value="UniProtKB-KW"/>
</dbReference>
<dbReference type="NCBIfam" id="TIGR00225">
    <property type="entry name" value="prc"/>
    <property type="match status" value="1"/>
</dbReference>
<comment type="caution">
    <text evidence="7">The sequence shown here is derived from an EMBL/GenBank/DDBJ whole genome shotgun (WGS) entry which is preliminary data.</text>
</comment>
<dbReference type="Pfam" id="PF01471">
    <property type="entry name" value="PG_binding_1"/>
    <property type="match status" value="1"/>
</dbReference>
<dbReference type="InterPro" id="IPR004447">
    <property type="entry name" value="Peptidase_S41A"/>
</dbReference>
<dbReference type="InterPro" id="IPR036366">
    <property type="entry name" value="PGBDSf"/>
</dbReference>
<dbReference type="Pfam" id="PF03572">
    <property type="entry name" value="Peptidase_S41"/>
    <property type="match status" value="1"/>
</dbReference>
<evidence type="ECO:0000256" key="2">
    <source>
        <dbReference type="ARBA" id="ARBA00022670"/>
    </source>
</evidence>
<evidence type="ECO:0000313" key="7">
    <source>
        <dbReference type="EMBL" id="MBA4542994.1"/>
    </source>
</evidence>
<dbReference type="Gene3D" id="1.10.101.10">
    <property type="entry name" value="PGBD-like superfamily/PGBD"/>
    <property type="match status" value="1"/>
</dbReference>
<keyword evidence="8" id="KW-1185">Reference proteome</keyword>
<evidence type="ECO:0000256" key="3">
    <source>
        <dbReference type="ARBA" id="ARBA00022801"/>
    </source>
</evidence>
<dbReference type="SUPFAM" id="SSF50156">
    <property type="entry name" value="PDZ domain-like"/>
    <property type="match status" value="1"/>
</dbReference>
<dbReference type="Gene3D" id="3.30.750.44">
    <property type="match status" value="1"/>
</dbReference>
<dbReference type="PANTHER" id="PTHR32060">
    <property type="entry name" value="TAIL-SPECIFIC PROTEASE"/>
    <property type="match status" value="1"/>
</dbReference>
<accession>A0A7W1XAI1</accession>
<dbReference type="PANTHER" id="PTHR32060:SF29">
    <property type="entry name" value="CARBOXY-TERMINAL PROCESSING PROTEASE CTPB"/>
    <property type="match status" value="1"/>
</dbReference>